<dbReference type="Proteomes" id="UP000315215">
    <property type="component" value="Chromosome"/>
</dbReference>
<feature type="transmembrane region" description="Helical" evidence="1">
    <location>
        <begin position="165"/>
        <end position="190"/>
    </location>
</feature>
<keyword evidence="3" id="KW-1185">Reference proteome</keyword>
<evidence type="ECO:0000256" key="1">
    <source>
        <dbReference type="SAM" id="Phobius"/>
    </source>
</evidence>
<dbReference type="AlphaFoldDB" id="A0A516KKV4"/>
<organism evidence="2 3">
    <name type="scientific">Radiobacillus deserti</name>
    <dbReference type="NCBI Taxonomy" id="2594883"/>
    <lineage>
        <taxon>Bacteria</taxon>
        <taxon>Bacillati</taxon>
        <taxon>Bacillota</taxon>
        <taxon>Bacilli</taxon>
        <taxon>Bacillales</taxon>
        <taxon>Bacillaceae</taxon>
        <taxon>Radiobacillus</taxon>
    </lineage>
</organism>
<feature type="transmembrane region" description="Helical" evidence="1">
    <location>
        <begin position="32"/>
        <end position="51"/>
    </location>
</feature>
<dbReference type="PANTHER" id="PTHR41324:SF1">
    <property type="entry name" value="DUF2232 DOMAIN-CONTAINING PROTEIN"/>
    <property type="match status" value="1"/>
</dbReference>
<sequence>MNNRNQLLTGLIQVAVYSVLLLCTLMIPGIELLTVFFLPIPFLLFTSRYGWKPGSIFALITVFFTTVLFSIITVPFSLVAVLTGTMLGESIHQKRGPYESWARGSVGSILGIMLGFLFIQSAFSIHIVEEIRQAIHESIQTSEEMLTSFGLDASEANMDLVLEQMLYVIDLLPVVFAVIGILLAFLAQWLGYKIIYVSEKRKLTFPPFRQFRLPVSVVWFYFIGIVLMWIVTEKSGMLYQAAINISNLAGFLVILQGLSFIFFYTHTKKLSKAIPVITIVFSVLFPFIGLYLIRILGIIDLGFGLRDRITDEKKK</sequence>
<keyword evidence="1" id="KW-0472">Membrane</keyword>
<feature type="transmembrane region" description="Helical" evidence="1">
    <location>
        <begin position="104"/>
        <end position="128"/>
    </location>
</feature>
<feature type="transmembrane region" description="Helical" evidence="1">
    <location>
        <begin position="237"/>
        <end position="264"/>
    </location>
</feature>
<gene>
    <name evidence="2" type="ORF">FN924_18640</name>
</gene>
<dbReference type="EMBL" id="CP041666">
    <property type="protein sequence ID" value="QDP42008.1"/>
    <property type="molecule type" value="Genomic_DNA"/>
</dbReference>
<keyword evidence="1" id="KW-1133">Transmembrane helix</keyword>
<dbReference type="Pfam" id="PF09991">
    <property type="entry name" value="DUF2232"/>
    <property type="match status" value="1"/>
</dbReference>
<reference evidence="2 3" key="1">
    <citation type="submission" date="2019-07" db="EMBL/GenBank/DDBJ databases">
        <authorList>
            <person name="Li J."/>
        </authorList>
    </citation>
    <scope>NUCLEOTIDE SEQUENCE [LARGE SCALE GENOMIC DNA]</scope>
    <source>
        <strain evidence="2 3">TKL69</strain>
    </source>
</reference>
<feature type="transmembrane region" description="Helical" evidence="1">
    <location>
        <begin position="57"/>
        <end position="83"/>
    </location>
</feature>
<feature type="transmembrane region" description="Helical" evidence="1">
    <location>
        <begin position="276"/>
        <end position="299"/>
    </location>
</feature>
<protein>
    <submittedName>
        <fullName evidence="2">DUF2232 domain-containing protein</fullName>
    </submittedName>
</protein>
<evidence type="ECO:0000313" key="2">
    <source>
        <dbReference type="EMBL" id="QDP42008.1"/>
    </source>
</evidence>
<keyword evidence="1" id="KW-0812">Transmembrane</keyword>
<dbReference type="OrthoDB" id="2987886at2"/>
<dbReference type="RefSeq" id="WP_143897038.1">
    <property type="nucleotide sequence ID" value="NZ_CP041666.1"/>
</dbReference>
<dbReference type="InterPro" id="IPR018710">
    <property type="entry name" value="DUF2232"/>
</dbReference>
<accession>A0A516KKV4</accession>
<proteinExistence type="predicted"/>
<dbReference type="PANTHER" id="PTHR41324">
    <property type="entry name" value="MEMBRANE PROTEIN-RELATED"/>
    <property type="match status" value="1"/>
</dbReference>
<feature type="transmembrane region" description="Helical" evidence="1">
    <location>
        <begin position="211"/>
        <end position="231"/>
    </location>
</feature>
<name>A0A516KKV4_9BACI</name>
<dbReference type="KEGG" id="aqt:FN924_18640"/>
<evidence type="ECO:0000313" key="3">
    <source>
        <dbReference type="Proteomes" id="UP000315215"/>
    </source>
</evidence>